<dbReference type="PANTHER" id="PTHR10629">
    <property type="entry name" value="CYTOSINE-SPECIFIC METHYLTRANSFERASE"/>
    <property type="match status" value="1"/>
</dbReference>
<gene>
    <name evidence="9" type="ORF">EXIGLDRAFT_729642</name>
</gene>
<accession>A0A166B4N1</accession>
<evidence type="ECO:0000256" key="5">
    <source>
        <dbReference type="PIRSR" id="PIRSR037404-1"/>
    </source>
</evidence>
<feature type="region of interest" description="Disordered" evidence="8">
    <location>
        <begin position="995"/>
        <end position="1021"/>
    </location>
</feature>
<proteinExistence type="inferred from homology"/>
<evidence type="ECO:0000256" key="7">
    <source>
        <dbReference type="RuleBase" id="RU000416"/>
    </source>
</evidence>
<dbReference type="InParanoid" id="A0A166B4N1"/>
<dbReference type="OrthoDB" id="5376140at2759"/>
<evidence type="ECO:0000313" key="10">
    <source>
        <dbReference type="Proteomes" id="UP000077266"/>
    </source>
</evidence>
<dbReference type="GO" id="GO:0003677">
    <property type="term" value="F:DNA binding"/>
    <property type="evidence" value="ECO:0007669"/>
    <property type="project" value="TreeGrafter"/>
</dbReference>
<name>A0A166B4N1_EXIGL</name>
<evidence type="ECO:0000256" key="2">
    <source>
        <dbReference type="ARBA" id="ARBA00022603"/>
    </source>
</evidence>
<dbReference type="InterPro" id="IPR001525">
    <property type="entry name" value="C5_MeTfrase"/>
</dbReference>
<sequence>MSRKRARPGALEISDRDDAESERKRSESEAAAKRQKTRPSFTPGSEFDDEPAFLDQEERHGAGSLLRALDYFTFFDTRTLEMVPFVDLLEGPQLNTVAVVGDISVLEPYDLDPVDEDDDDIEQPHARKWTPVKITGITSLVVDYSGVDANWVHAKDTITLFTERATYILACPHNDYIPSYEEGYVACKISQFIVRKALECPGWKTRAVVERAIVQEWEGPLGRMLNIQDMRGEREKRIRTLLGKVRDNMDRRRADGDDAPTVEDFRLVYAFLNEVAPHHDPPRPQLRVMPTVSRLARLWFRTPWESLNVTAPTVPGQKAQPLEEEPLSTAEDFFRIDLQEGVKPASATLAVPFEQESKYRFACTTEKRNAARYKEMRYNGRVYEAHHVVKILGIDPKTEENVLWYARIAYFFVSETGEKMMHAEYFDRACAEDILDKFGHEHEMFVVLHCGDVAISSILGAPVKMWSKRTTEGLFCESLFNGSGWERVSFVHALYNRHGSCFVGAYTADRHAHLITDERPTNHTLRIRGHIYHEHDFVYLQPRVDDVSTIAQVRHFKNDGTVDVTPMTRGRKDGHAGARTLKFSGDRMNIPPLQIVGLCRVVPRPLRDRDLDDPWIFTARDVHQWCGLCLQAEDNLVARERQFAQEQRKLAMLDTYCGAGGLALGLERGSGCIEAKYAVDINSDAAKAFKKAHAETLVFNEDASRYLACVGYQMGVNDIDGAPLPERQSVDVVCAGVPCQGHTTLNIHRTADDPKNCQILTALSFVEKYRPKFFVLENVVHIMSWQLMARTTGQGRIRGGIQYGGLRLVISILIELGYQVRVGLLNAGMYGAPQNRRRFFIVASDAEHELPDFPHPTHAFPKSLTLKIPAFPEARPSWPVVESTRTGDDYDIMRQSPLCVPHPTVTLKDGIGDLHKFDWKSSERRPQRPVDAFLCKPKGCEPTFRTPYAMEPANEVQARARRDSAGITFKKLQHKTAGFFQYIVENVWDIPYSRSEDRESDDEGGDYRSIDQARRRQGYGIGDPVGHVARSGFSAGKYYRRLRWDRWFSTLVTEVRPTAKQSRVLLPDQNRIVTVREQARGQGFPDDFEFQGDTAAMHAQIGNAVPVPLAEALGRQIRAVLMKKMFEQTPRKDSAD</sequence>
<dbReference type="Pfam" id="PF00145">
    <property type="entry name" value="DNA_methylase"/>
    <property type="match status" value="2"/>
</dbReference>
<feature type="compositionally biased region" description="Basic and acidic residues" evidence="8">
    <location>
        <begin position="1005"/>
        <end position="1014"/>
    </location>
</feature>
<dbReference type="STRING" id="1314781.A0A166B4N1"/>
<organism evidence="9 10">
    <name type="scientific">Exidia glandulosa HHB12029</name>
    <dbReference type="NCBI Taxonomy" id="1314781"/>
    <lineage>
        <taxon>Eukaryota</taxon>
        <taxon>Fungi</taxon>
        <taxon>Dikarya</taxon>
        <taxon>Basidiomycota</taxon>
        <taxon>Agaricomycotina</taxon>
        <taxon>Agaricomycetes</taxon>
        <taxon>Auriculariales</taxon>
        <taxon>Exidiaceae</taxon>
        <taxon>Exidia</taxon>
    </lineage>
</organism>
<protein>
    <recommendedName>
        <fullName evidence="1">DNA (cytosine-5-)-methyltransferase</fullName>
        <ecNumber evidence="1">2.1.1.37</ecNumber>
    </recommendedName>
</protein>
<dbReference type="GO" id="GO:0005634">
    <property type="term" value="C:nucleus"/>
    <property type="evidence" value="ECO:0007669"/>
    <property type="project" value="InterPro"/>
</dbReference>
<dbReference type="InterPro" id="IPR029063">
    <property type="entry name" value="SAM-dependent_MTases_sf"/>
</dbReference>
<dbReference type="PROSITE" id="PS51679">
    <property type="entry name" value="SAM_MT_C5"/>
    <property type="match status" value="1"/>
</dbReference>
<dbReference type="AlphaFoldDB" id="A0A166B4N1"/>
<feature type="active site" evidence="5 6">
    <location>
        <position position="739"/>
    </location>
</feature>
<dbReference type="GO" id="GO:0032259">
    <property type="term" value="P:methylation"/>
    <property type="evidence" value="ECO:0007669"/>
    <property type="project" value="UniProtKB-KW"/>
</dbReference>
<dbReference type="InterPro" id="IPR050390">
    <property type="entry name" value="C5-Methyltransferase"/>
</dbReference>
<dbReference type="Proteomes" id="UP000077266">
    <property type="component" value="Unassembled WGS sequence"/>
</dbReference>
<dbReference type="GO" id="GO:0006346">
    <property type="term" value="P:DNA methylation-dependent constitutive heterochromatin formation"/>
    <property type="evidence" value="ECO:0007669"/>
    <property type="project" value="InterPro"/>
</dbReference>
<dbReference type="Gene3D" id="3.90.120.10">
    <property type="entry name" value="DNA Methylase, subunit A, domain 2"/>
    <property type="match status" value="1"/>
</dbReference>
<dbReference type="Gene3D" id="3.40.50.150">
    <property type="entry name" value="Vaccinia Virus protein VP39"/>
    <property type="match status" value="1"/>
</dbReference>
<keyword evidence="10" id="KW-1185">Reference proteome</keyword>
<dbReference type="Gene3D" id="2.30.30.490">
    <property type="match status" value="1"/>
</dbReference>
<dbReference type="GO" id="GO:0003886">
    <property type="term" value="F:DNA (cytosine-5-)-methyltransferase activity"/>
    <property type="evidence" value="ECO:0007669"/>
    <property type="project" value="UniProtKB-EC"/>
</dbReference>
<reference evidence="9 10" key="1">
    <citation type="journal article" date="2016" name="Mol. Biol. Evol.">
        <title>Comparative Genomics of Early-Diverging Mushroom-Forming Fungi Provides Insights into the Origins of Lignocellulose Decay Capabilities.</title>
        <authorList>
            <person name="Nagy L.G."/>
            <person name="Riley R."/>
            <person name="Tritt A."/>
            <person name="Adam C."/>
            <person name="Daum C."/>
            <person name="Floudas D."/>
            <person name="Sun H."/>
            <person name="Yadav J.S."/>
            <person name="Pangilinan J."/>
            <person name="Larsson K.H."/>
            <person name="Matsuura K."/>
            <person name="Barry K."/>
            <person name="Labutti K."/>
            <person name="Kuo R."/>
            <person name="Ohm R.A."/>
            <person name="Bhattacharya S.S."/>
            <person name="Shirouzu T."/>
            <person name="Yoshinaga Y."/>
            <person name="Martin F.M."/>
            <person name="Grigoriev I.V."/>
            <person name="Hibbett D.S."/>
        </authorList>
    </citation>
    <scope>NUCLEOTIDE SEQUENCE [LARGE SCALE GENOMIC DNA]</scope>
    <source>
        <strain evidence="9 10">HHB12029</strain>
    </source>
</reference>
<keyword evidence="4 6" id="KW-0949">S-adenosyl-L-methionine</keyword>
<keyword evidence="3 6" id="KW-0808">Transferase</keyword>
<dbReference type="PRINTS" id="PR00105">
    <property type="entry name" value="C5METTRFRASE"/>
</dbReference>
<dbReference type="GO" id="GO:0044027">
    <property type="term" value="P:negative regulation of gene expression via chromosomal CpG island methylation"/>
    <property type="evidence" value="ECO:0007669"/>
    <property type="project" value="TreeGrafter"/>
</dbReference>
<feature type="compositionally biased region" description="Basic and acidic residues" evidence="8">
    <location>
        <begin position="13"/>
        <end position="32"/>
    </location>
</feature>
<feature type="region of interest" description="Disordered" evidence="8">
    <location>
        <begin position="1"/>
        <end position="50"/>
    </location>
</feature>
<dbReference type="EC" id="2.1.1.37" evidence="1"/>
<dbReference type="InterPro" id="IPR043151">
    <property type="entry name" value="BAH_sf"/>
</dbReference>
<evidence type="ECO:0000313" key="9">
    <source>
        <dbReference type="EMBL" id="KZV97849.1"/>
    </source>
</evidence>
<comment type="similarity">
    <text evidence="6 7">Belongs to the class I-like SAM-binding methyltransferase superfamily. C5-methyltransferase family.</text>
</comment>
<evidence type="ECO:0000256" key="3">
    <source>
        <dbReference type="ARBA" id="ARBA00022679"/>
    </source>
</evidence>
<evidence type="ECO:0000256" key="4">
    <source>
        <dbReference type="ARBA" id="ARBA00022691"/>
    </source>
</evidence>
<dbReference type="SUPFAM" id="SSF53335">
    <property type="entry name" value="S-adenosyl-L-methionine-dependent methyltransferases"/>
    <property type="match status" value="1"/>
</dbReference>
<evidence type="ECO:0000256" key="1">
    <source>
        <dbReference type="ARBA" id="ARBA00011975"/>
    </source>
</evidence>
<dbReference type="EMBL" id="KV425925">
    <property type="protein sequence ID" value="KZV97849.1"/>
    <property type="molecule type" value="Genomic_DNA"/>
</dbReference>
<keyword evidence="2 6" id="KW-0489">Methyltransferase</keyword>
<evidence type="ECO:0000256" key="6">
    <source>
        <dbReference type="PROSITE-ProRule" id="PRU01016"/>
    </source>
</evidence>
<dbReference type="NCBIfam" id="TIGR00675">
    <property type="entry name" value="dcm"/>
    <property type="match status" value="1"/>
</dbReference>
<dbReference type="PANTHER" id="PTHR10629:SF52">
    <property type="entry name" value="DNA (CYTOSINE-5)-METHYLTRANSFERASE 1"/>
    <property type="match status" value="1"/>
</dbReference>
<evidence type="ECO:0000256" key="8">
    <source>
        <dbReference type="SAM" id="MobiDB-lite"/>
    </source>
</evidence>